<dbReference type="EC" id="6.1.1.15" evidence="3"/>
<accession>A0A644W3Q7</accession>
<dbReference type="CDD" id="cd00861">
    <property type="entry name" value="ProRS_anticodon_short"/>
    <property type="match status" value="1"/>
</dbReference>
<evidence type="ECO:0000256" key="3">
    <source>
        <dbReference type="ARBA" id="ARBA00012831"/>
    </source>
</evidence>
<evidence type="ECO:0000256" key="7">
    <source>
        <dbReference type="ARBA" id="ARBA00022840"/>
    </source>
</evidence>
<evidence type="ECO:0000313" key="13">
    <source>
        <dbReference type="EMBL" id="MPL97073.1"/>
    </source>
</evidence>
<dbReference type="InterPro" id="IPR006195">
    <property type="entry name" value="aa-tRNA-synth_II"/>
</dbReference>
<evidence type="ECO:0000256" key="4">
    <source>
        <dbReference type="ARBA" id="ARBA00022490"/>
    </source>
</evidence>
<dbReference type="SUPFAM" id="SSF52954">
    <property type="entry name" value="Class II aaRS ABD-related"/>
    <property type="match status" value="1"/>
</dbReference>
<dbReference type="Gene3D" id="3.30.930.10">
    <property type="entry name" value="Bira Bifunctional Protein, Domain 2"/>
    <property type="match status" value="2"/>
</dbReference>
<keyword evidence="5 13" id="KW-0436">Ligase</keyword>
<dbReference type="GO" id="GO:0005829">
    <property type="term" value="C:cytosol"/>
    <property type="evidence" value="ECO:0007669"/>
    <property type="project" value="TreeGrafter"/>
</dbReference>
<dbReference type="InterPro" id="IPR044140">
    <property type="entry name" value="ProRS_anticodon_short"/>
</dbReference>
<dbReference type="AlphaFoldDB" id="A0A644W3Q7"/>
<dbReference type="InterPro" id="IPR004500">
    <property type="entry name" value="Pro-tRNA-synth_IIa_bac-type"/>
</dbReference>
<keyword evidence="4" id="KW-0963">Cytoplasm</keyword>
<evidence type="ECO:0000256" key="1">
    <source>
        <dbReference type="ARBA" id="ARBA00004496"/>
    </source>
</evidence>
<dbReference type="EMBL" id="VSSQ01000539">
    <property type="protein sequence ID" value="MPL97073.1"/>
    <property type="molecule type" value="Genomic_DNA"/>
</dbReference>
<dbReference type="GO" id="GO:0004827">
    <property type="term" value="F:proline-tRNA ligase activity"/>
    <property type="evidence" value="ECO:0007669"/>
    <property type="project" value="UniProtKB-EC"/>
</dbReference>
<dbReference type="Pfam" id="PF03129">
    <property type="entry name" value="HGTP_anticodon"/>
    <property type="match status" value="1"/>
</dbReference>
<name>A0A644W3Q7_9ZZZZ</name>
<evidence type="ECO:0000256" key="11">
    <source>
        <dbReference type="ARBA" id="ARBA00047671"/>
    </source>
</evidence>
<keyword evidence="6" id="KW-0547">Nucleotide-binding</keyword>
<dbReference type="Gene3D" id="3.40.50.800">
    <property type="entry name" value="Anticodon-binding domain"/>
    <property type="match status" value="1"/>
</dbReference>
<dbReference type="Pfam" id="PF04073">
    <property type="entry name" value="tRNA_edit"/>
    <property type="match status" value="1"/>
</dbReference>
<evidence type="ECO:0000256" key="5">
    <source>
        <dbReference type="ARBA" id="ARBA00022598"/>
    </source>
</evidence>
<evidence type="ECO:0000256" key="6">
    <source>
        <dbReference type="ARBA" id="ARBA00022741"/>
    </source>
</evidence>
<gene>
    <name evidence="13" type="primary">proS_18</name>
    <name evidence="13" type="ORF">SDC9_43261</name>
</gene>
<dbReference type="InterPro" id="IPR002314">
    <property type="entry name" value="aa-tRNA-synt_IIb"/>
</dbReference>
<evidence type="ECO:0000259" key="12">
    <source>
        <dbReference type="PROSITE" id="PS50862"/>
    </source>
</evidence>
<evidence type="ECO:0000256" key="9">
    <source>
        <dbReference type="ARBA" id="ARBA00023146"/>
    </source>
</evidence>
<organism evidence="13">
    <name type="scientific">bioreactor metagenome</name>
    <dbReference type="NCBI Taxonomy" id="1076179"/>
    <lineage>
        <taxon>unclassified sequences</taxon>
        <taxon>metagenomes</taxon>
        <taxon>ecological metagenomes</taxon>
    </lineage>
</organism>
<dbReference type="InterPro" id="IPR007214">
    <property type="entry name" value="YbaK/aa-tRNA-synth-assoc-dom"/>
</dbReference>
<proteinExistence type="inferred from homology"/>
<dbReference type="InterPro" id="IPR023717">
    <property type="entry name" value="Pro-tRNA-Synthase_IIa_type1"/>
</dbReference>
<dbReference type="InterPro" id="IPR004154">
    <property type="entry name" value="Anticodon-bd"/>
</dbReference>
<dbReference type="NCBIfam" id="TIGR00409">
    <property type="entry name" value="proS_fam_II"/>
    <property type="match status" value="1"/>
</dbReference>
<dbReference type="SUPFAM" id="SSF55681">
    <property type="entry name" value="Class II aaRS and biotin synthetases"/>
    <property type="match status" value="1"/>
</dbReference>
<keyword evidence="9" id="KW-0030">Aminoacyl-tRNA synthetase</keyword>
<reference evidence="13" key="1">
    <citation type="submission" date="2019-08" db="EMBL/GenBank/DDBJ databases">
        <authorList>
            <person name="Kucharzyk K."/>
            <person name="Murdoch R.W."/>
            <person name="Higgins S."/>
            <person name="Loffler F."/>
        </authorList>
    </citation>
    <scope>NUCLEOTIDE SEQUENCE</scope>
</reference>
<evidence type="ECO:0000256" key="8">
    <source>
        <dbReference type="ARBA" id="ARBA00022917"/>
    </source>
</evidence>
<evidence type="ECO:0000256" key="2">
    <source>
        <dbReference type="ARBA" id="ARBA00011738"/>
    </source>
</evidence>
<dbReference type="NCBIfam" id="NF006625">
    <property type="entry name" value="PRK09194.1"/>
    <property type="match status" value="1"/>
</dbReference>
<dbReference type="InterPro" id="IPR002316">
    <property type="entry name" value="Pro-tRNA-ligase_IIa"/>
</dbReference>
<comment type="subunit">
    <text evidence="2">Homodimer.</text>
</comment>
<dbReference type="InterPro" id="IPR036621">
    <property type="entry name" value="Anticodon-bd_dom_sf"/>
</dbReference>
<dbReference type="HAMAP" id="MF_01569">
    <property type="entry name" value="Pro_tRNA_synth_type1"/>
    <property type="match status" value="1"/>
</dbReference>
<dbReference type="GO" id="GO:0002161">
    <property type="term" value="F:aminoacyl-tRNA deacylase activity"/>
    <property type="evidence" value="ECO:0007669"/>
    <property type="project" value="InterPro"/>
</dbReference>
<dbReference type="PANTHER" id="PTHR42753">
    <property type="entry name" value="MITOCHONDRIAL RIBOSOME PROTEIN L39/PROLYL-TRNA LIGASE FAMILY MEMBER"/>
    <property type="match status" value="1"/>
</dbReference>
<dbReference type="PANTHER" id="PTHR42753:SF2">
    <property type="entry name" value="PROLINE--TRNA LIGASE"/>
    <property type="match status" value="1"/>
</dbReference>
<keyword evidence="7" id="KW-0067">ATP-binding</keyword>
<dbReference type="Pfam" id="PF00587">
    <property type="entry name" value="tRNA-synt_2b"/>
    <property type="match status" value="1"/>
</dbReference>
<sequence length="588" mass="65175">MRMSKLFSKTLREAPNGADSKGYEYLLRAGFIRQLGAGIFSLLPFGFNATKKIEQVIREEMNAIGGQEILMPLVNPADIWKETGRYYSIDKEMSRFSDRVGRDMVLAMTHEEAVTDLARGEIDSYKRLPLLVYQIQTKWRDDPRPRAGLIRVREFTMKDSYSFDVDQAGLDAQYAAHYKAYFRIFSRCGLPVIVVGADSGMMGGKISHEYMYLSAIGEDTIITCPTCGYTANRQVATFKKTYYTEPMKQTEKVLTPDCKTIDELAAFLKIEKRQTAKAVFMVGTFINDTNGEEEDKLIVGIIRGDLEVEENKLQNAARANALRPAHAEEILAKKMVPGYGSAIGCSKDVLVIVDDSVAKSNNLVAGANEEGYHLLNTNFERDYTGQTADIASAAAGYACPECEGSLSASKGVEVGNIFQLNTRYSESMNCSYQDEGGVRKPVIMGSYGIGVGRLLACLAENYSDEQGLSLPISVAPMQVHLVSLVKDAEIGEQLYKQLSAAGVEVLYDDRKESAGVKFADADLIGLPIRITLGNRSLKEGKVEVKLRRNLEETFSFELATVVEETKALIAKLKAELEDHVIEREWKQA</sequence>
<dbReference type="SUPFAM" id="SSF55826">
    <property type="entry name" value="YbaK/ProRS associated domain"/>
    <property type="match status" value="1"/>
</dbReference>
<comment type="catalytic activity">
    <reaction evidence="11">
        <text>tRNA(Pro) + L-proline + ATP = L-prolyl-tRNA(Pro) + AMP + diphosphate</text>
        <dbReference type="Rhea" id="RHEA:14305"/>
        <dbReference type="Rhea" id="RHEA-COMP:9700"/>
        <dbReference type="Rhea" id="RHEA-COMP:9702"/>
        <dbReference type="ChEBI" id="CHEBI:30616"/>
        <dbReference type="ChEBI" id="CHEBI:33019"/>
        <dbReference type="ChEBI" id="CHEBI:60039"/>
        <dbReference type="ChEBI" id="CHEBI:78442"/>
        <dbReference type="ChEBI" id="CHEBI:78532"/>
        <dbReference type="ChEBI" id="CHEBI:456215"/>
        <dbReference type="EC" id="6.1.1.15"/>
    </reaction>
</comment>
<dbReference type="GO" id="GO:0005524">
    <property type="term" value="F:ATP binding"/>
    <property type="evidence" value="ECO:0007669"/>
    <property type="project" value="UniProtKB-KW"/>
</dbReference>
<keyword evidence="8" id="KW-0648">Protein biosynthesis</keyword>
<protein>
    <recommendedName>
        <fullName evidence="3">proline--tRNA ligase</fullName>
        <ecNumber evidence="3">6.1.1.15</ecNumber>
    </recommendedName>
    <alternativeName>
        <fullName evidence="10">Prolyl-tRNA synthetase</fullName>
    </alternativeName>
</protein>
<dbReference type="PRINTS" id="PR01046">
    <property type="entry name" value="TRNASYNTHPRO"/>
</dbReference>
<comment type="subcellular location">
    <subcellularLocation>
        <location evidence="1">Cytoplasm</location>
    </subcellularLocation>
</comment>
<feature type="domain" description="Aminoacyl-transfer RNA synthetases class-II family profile" evidence="12">
    <location>
        <begin position="46"/>
        <end position="471"/>
    </location>
</feature>
<dbReference type="PROSITE" id="PS50862">
    <property type="entry name" value="AA_TRNA_LIGASE_II"/>
    <property type="match status" value="1"/>
</dbReference>
<evidence type="ECO:0000256" key="10">
    <source>
        <dbReference type="ARBA" id="ARBA00029731"/>
    </source>
</evidence>
<dbReference type="CDD" id="cd04334">
    <property type="entry name" value="ProRS-INS"/>
    <property type="match status" value="1"/>
</dbReference>
<dbReference type="InterPro" id="IPR045864">
    <property type="entry name" value="aa-tRNA-synth_II/BPL/LPL"/>
</dbReference>
<comment type="caution">
    <text evidence="13">The sequence shown here is derived from an EMBL/GenBank/DDBJ whole genome shotgun (WGS) entry which is preliminary data.</text>
</comment>
<dbReference type="InterPro" id="IPR036754">
    <property type="entry name" value="YbaK/aa-tRNA-synt-asso_dom_sf"/>
</dbReference>
<dbReference type="InterPro" id="IPR050062">
    <property type="entry name" value="Pro-tRNA_synthetase"/>
</dbReference>
<dbReference type="GO" id="GO:0006433">
    <property type="term" value="P:prolyl-tRNA aminoacylation"/>
    <property type="evidence" value="ECO:0007669"/>
    <property type="project" value="InterPro"/>
</dbReference>